<dbReference type="InterPro" id="IPR013249">
    <property type="entry name" value="RNA_pol_sigma70_r4_t2"/>
</dbReference>
<dbReference type="Gene3D" id="1.10.10.10">
    <property type="entry name" value="Winged helix-like DNA-binding domain superfamily/Winged helix DNA-binding domain"/>
    <property type="match status" value="1"/>
</dbReference>
<dbReference type="InterPro" id="IPR036388">
    <property type="entry name" value="WH-like_DNA-bd_sf"/>
</dbReference>
<feature type="domain" description="RNA polymerase sigma factor 70 region 4 type 2" evidence="7">
    <location>
        <begin position="129"/>
        <end position="181"/>
    </location>
</feature>
<accession>A0ABP9Q315</accession>
<feature type="domain" description="SnoaL-like" evidence="8">
    <location>
        <begin position="202"/>
        <end position="297"/>
    </location>
</feature>
<evidence type="ECO:0000259" key="7">
    <source>
        <dbReference type="Pfam" id="PF08281"/>
    </source>
</evidence>
<dbReference type="PANTHER" id="PTHR30173">
    <property type="entry name" value="SIGMA 19 FACTOR"/>
    <property type="match status" value="1"/>
</dbReference>
<dbReference type="SUPFAM" id="SSF88659">
    <property type="entry name" value="Sigma3 and sigma4 domains of RNA polymerase sigma factors"/>
    <property type="match status" value="1"/>
</dbReference>
<comment type="subunit">
    <text evidence="2">Interacts transiently with the RNA polymerase catalytic core formed by RpoA, RpoB, RpoC and RpoZ (2 alpha, 1 beta, 1 beta' and 1 omega subunit) to form the RNA polymerase holoenzyme that can initiate transcription.</text>
</comment>
<dbReference type="Proteomes" id="UP001428817">
    <property type="component" value="Unassembled WGS sequence"/>
</dbReference>
<evidence type="ECO:0000256" key="4">
    <source>
        <dbReference type="ARBA" id="ARBA00023082"/>
    </source>
</evidence>
<protein>
    <submittedName>
        <fullName evidence="9">RNA polymerase sigma factor SigJ</fullName>
    </submittedName>
</protein>
<dbReference type="Gene3D" id="3.10.450.50">
    <property type="match status" value="1"/>
</dbReference>
<dbReference type="Pfam" id="PF08281">
    <property type="entry name" value="Sigma70_r4_2"/>
    <property type="match status" value="1"/>
</dbReference>
<keyword evidence="10" id="KW-1185">Reference proteome</keyword>
<evidence type="ECO:0000256" key="2">
    <source>
        <dbReference type="ARBA" id="ARBA00011344"/>
    </source>
</evidence>
<dbReference type="InterPro" id="IPR014284">
    <property type="entry name" value="RNA_pol_sigma-70_dom"/>
</dbReference>
<dbReference type="InterPro" id="IPR032710">
    <property type="entry name" value="NTF2-like_dom_sf"/>
</dbReference>
<dbReference type="NCBIfam" id="NF007214">
    <property type="entry name" value="PRK09636.1"/>
    <property type="match status" value="1"/>
</dbReference>
<dbReference type="Gene3D" id="1.10.1740.10">
    <property type="match status" value="1"/>
</dbReference>
<evidence type="ECO:0000256" key="3">
    <source>
        <dbReference type="ARBA" id="ARBA00023015"/>
    </source>
</evidence>
<evidence type="ECO:0000256" key="1">
    <source>
        <dbReference type="ARBA" id="ARBA00010641"/>
    </source>
</evidence>
<evidence type="ECO:0000313" key="9">
    <source>
        <dbReference type="EMBL" id="GAA5156115.1"/>
    </source>
</evidence>
<keyword evidence="4" id="KW-0731">Sigma factor</keyword>
<dbReference type="SUPFAM" id="SSF54427">
    <property type="entry name" value="NTF2-like"/>
    <property type="match status" value="1"/>
</dbReference>
<keyword evidence="5" id="KW-0804">Transcription</keyword>
<dbReference type="PANTHER" id="PTHR30173:SF43">
    <property type="entry name" value="ECF RNA POLYMERASE SIGMA FACTOR SIGI-RELATED"/>
    <property type="match status" value="1"/>
</dbReference>
<evidence type="ECO:0000256" key="5">
    <source>
        <dbReference type="ARBA" id="ARBA00023163"/>
    </source>
</evidence>
<keyword evidence="3" id="KW-0805">Transcription regulation</keyword>
<organism evidence="9 10">
    <name type="scientific">Pseudonocardia eucalypti</name>
    <dbReference type="NCBI Taxonomy" id="648755"/>
    <lineage>
        <taxon>Bacteria</taxon>
        <taxon>Bacillati</taxon>
        <taxon>Actinomycetota</taxon>
        <taxon>Actinomycetes</taxon>
        <taxon>Pseudonocardiales</taxon>
        <taxon>Pseudonocardiaceae</taxon>
        <taxon>Pseudonocardia</taxon>
    </lineage>
</organism>
<dbReference type="InterPro" id="IPR007627">
    <property type="entry name" value="RNA_pol_sigma70_r2"/>
</dbReference>
<reference evidence="10" key="1">
    <citation type="journal article" date="2019" name="Int. J. Syst. Evol. Microbiol.">
        <title>The Global Catalogue of Microorganisms (GCM) 10K type strain sequencing project: providing services to taxonomists for standard genome sequencing and annotation.</title>
        <authorList>
            <consortium name="The Broad Institute Genomics Platform"/>
            <consortium name="The Broad Institute Genome Sequencing Center for Infectious Disease"/>
            <person name="Wu L."/>
            <person name="Ma J."/>
        </authorList>
    </citation>
    <scope>NUCLEOTIDE SEQUENCE [LARGE SCALE GENOMIC DNA]</scope>
    <source>
        <strain evidence="10">JCM 18303</strain>
    </source>
</reference>
<dbReference type="InterPro" id="IPR013324">
    <property type="entry name" value="RNA_pol_sigma_r3/r4-like"/>
</dbReference>
<evidence type="ECO:0000259" key="8">
    <source>
        <dbReference type="Pfam" id="PF12680"/>
    </source>
</evidence>
<dbReference type="Pfam" id="PF04542">
    <property type="entry name" value="Sigma70_r2"/>
    <property type="match status" value="1"/>
</dbReference>
<dbReference type="InterPro" id="IPR037401">
    <property type="entry name" value="SnoaL-like"/>
</dbReference>
<dbReference type="EMBL" id="BAABJP010000010">
    <property type="protein sequence ID" value="GAA5156115.1"/>
    <property type="molecule type" value="Genomic_DNA"/>
</dbReference>
<sequence length="318" mass="33748">MDEERRLLSGVAYRMLGSMADAEDAVQETYLRWHRLEAAERAAIRSPRAWKVRVTSRICLDHLGSARARRERYSGVWLPEPVPGTPGPDGLDLGGPLGGAVGGSLGGGLAGSEQADPADRVSMDESVSMALLVLLETITPAERVAFVLHDVFGLPFAEIAETVGRTPEACRALASSARRRIRGGAAPAHRAAAAKGEHARVVEAFLRACAGGDLATLTAVLAPDVVVTSDGGGKGRAALRPITGVDHVARFMLGLADIYAGSRITVADVNGRPGIVMWRDDQVTAVTGVDVEDGRISHMWIVTNPDKLSHWQQGGRDE</sequence>
<dbReference type="NCBIfam" id="TIGR02937">
    <property type="entry name" value="sigma70-ECF"/>
    <property type="match status" value="1"/>
</dbReference>
<dbReference type="InterPro" id="IPR013325">
    <property type="entry name" value="RNA_pol_sigma_r2"/>
</dbReference>
<evidence type="ECO:0000259" key="6">
    <source>
        <dbReference type="Pfam" id="PF04542"/>
    </source>
</evidence>
<name>A0ABP9Q315_9PSEU</name>
<dbReference type="Pfam" id="PF12680">
    <property type="entry name" value="SnoaL_2"/>
    <property type="match status" value="1"/>
</dbReference>
<gene>
    <name evidence="9" type="primary">sigJ_1</name>
    <name evidence="9" type="ORF">GCM10023321_31150</name>
</gene>
<proteinExistence type="inferred from homology"/>
<dbReference type="SUPFAM" id="SSF88946">
    <property type="entry name" value="Sigma2 domain of RNA polymerase sigma factors"/>
    <property type="match status" value="1"/>
</dbReference>
<dbReference type="RefSeq" id="WP_185064137.1">
    <property type="nucleotide sequence ID" value="NZ_BAABJP010000010.1"/>
</dbReference>
<evidence type="ECO:0000313" key="10">
    <source>
        <dbReference type="Proteomes" id="UP001428817"/>
    </source>
</evidence>
<comment type="similarity">
    <text evidence="1">Belongs to the sigma-70 factor family. ECF subfamily.</text>
</comment>
<feature type="domain" description="RNA polymerase sigma-70 region 2" evidence="6">
    <location>
        <begin position="3"/>
        <end position="67"/>
    </location>
</feature>
<dbReference type="InterPro" id="IPR052704">
    <property type="entry name" value="ECF_Sigma-70_Domain"/>
</dbReference>
<comment type="caution">
    <text evidence="9">The sequence shown here is derived from an EMBL/GenBank/DDBJ whole genome shotgun (WGS) entry which is preliminary data.</text>
</comment>